<protein>
    <submittedName>
        <fullName evidence="1">Uncharacterized protein</fullName>
    </submittedName>
</protein>
<name>A0A8H6I516_9AGAR</name>
<dbReference type="Proteomes" id="UP000521943">
    <property type="component" value="Unassembled WGS sequence"/>
</dbReference>
<keyword evidence="2" id="KW-1185">Reference proteome</keyword>
<sequence length="299" mass="32738">MSRGQCSSHWGQHLLAQVNSRDAEICNCITYRGIPLSSWVLHGRSDPGSRRALSKLKFANMRCSSLARLAGRIVISLENEHASRALTTVASGICKTLMLILRGGDEARMQRVALATRTEPNSLHERPVTTPRVTFIALVGRTFTRKWTAPLGNTLTIFPKSSFGIFPYTGIRMSLDCQSSSWWRKGDKMSSPRSALRCCGMRGVRASIRVRMLVVRGDGHIASIRRDSEVNVDATVFDGRELNRAQGEEGVGFAIPKGGVEEAMGYCRIKHNLFGASIILGVGGAPREGIVVVQEEILG</sequence>
<organism evidence="1 2">
    <name type="scientific">Ephemerocybe angulata</name>
    <dbReference type="NCBI Taxonomy" id="980116"/>
    <lineage>
        <taxon>Eukaryota</taxon>
        <taxon>Fungi</taxon>
        <taxon>Dikarya</taxon>
        <taxon>Basidiomycota</taxon>
        <taxon>Agaricomycotina</taxon>
        <taxon>Agaricomycetes</taxon>
        <taxon>Agaricomycetidae</taxon>
        <taxon>Agaricales</taxon>
        <taxon>Agaricineae</taxon>
        <taxon>Psathyrellaceae</taxon>
        <taxon>Ephemerocybe</taxon>
    </lineage>
</organism>
<proteinExistence type="predicted"/>
<dbReference type="EMBL" id="JACGCI010000017">
    <property type="protein sequence ID" value="KAF6759043.1"/>
    <property type="molecule type" value="Genomic_DNA"/>
</dbReference>
<gene>
    <name evidence="1" type="ORF">DFP72DRAFT_844807</name>
</gene>
<reference evidence="1 2" key="1">
    <citation type="submission" date="2020-07" db="EMBL/GenBank/DDBJ databases">
        <title>Comparative genomics of pyrophilous fungi reveals a link between fire events and developmental genes.</title>
        <authorList>
            <consortium name="DOE Joint Genome Institute"/>
            <person name="Steindorff A.S."/>
            <person name="Carver A."/>
            <person name="Calhoun S."/>
            <person name="Stillman K."/>
            <person name="Liu H."/>
            <person name="Lipzen A."/>
            <person name="Pangilinan J."/>
            <person name="Labutti K."/>
            <person name="Bruns T.D."/>
            <person name="Grigoriev I.V."/>
        </authorList>
    </citation>
    <scope>NUCLEOTIDE SEQUENCE [LARGE SCALE GENOMIC DNA]</scope>
    <source>
        <strain evidence="1 2">CBS 144469</strain>
    </source>
</reference>
<evidence type="ECO:0000313" key="1">
    <source>
        <dbReference type="EMBL" id="KAF6759043.1"/>
    </source>
</evidence>
<comment type="caution">
    <text evidence="1">The sequence shown here is derived from an EMBL/GenBank/DDBJ whole genome shotgun (WGS) entry which is preliminary data.</text>
</comment>
<accession>A0A8H6I516</accession>
<evidence type="ECO:0000313" key="2">
    <source>
        <dbReference type="Proteomes" id="UP000521943"/>
    </source>
</evidence>
<dbReference type="AlphaFoldDB" id="A0A8H6I516"/>